<keyword evidence="5" id="KW-1185">Reference proteome</keyword>
<feature type="domain" description="Protein kinase" evidence="3">
    <location>
        <begin position="1"/>
        <end position="286"/>
    </location>
</feature>
<dbReference type="SMART" id="SM00220">
    <property type="entry name" value="S_TKc"/>
    <property type="match status" value="1"/>
</dbReference>
<accession>A0A835JK68</accession>
<dbReference type="EMBL" id="JADGMS010000013">
    <property type="protein sequence ID" value="KAF9670786.1"/>
    <property type="molecule type" value="Genomic_DNA"/>
</dbReference>
<evidence type="ECO:0000313" key="5">
    <source>
        <dbReference type="Proteomes" id="UP000657918"/>
    </source>
</evidence>
<dbReference type="Proteomes" id="UP000657918">
    <property type="component" value="Unassembled WGS sequence"/>
</dbReference>
<protein>
    <recommendedName>
        <fullName evidence="3">Protein kinase domain-containing protein</fullName>
    </recommendedName>
</protein>
<organism evidence="4 5">
    <name type="scientific">Salix dunnii</name>
    <dbReference type="NCBI Taxonomy" id="1413687"/>
    <lineage>
        <taxon>Eukaryota</taxon>
        <taxon>Viridiplantae</taxon>
        <taxon>Streptophyta</taxon>
        <taxon>Embryophyta</taxon>
        <taxon>Tracheophyta</taxon>
        <taxon>Spermatophyta</taxon>
        <taxon>Magnoliopsida</taxon>
        <taxon>eudicotyledons</taxon>
        <taxon>Gunneridae</taxon>
        <taxon>Pentapetalae</taxon>
        <taxon>rosids</taxon>
        <taxon>fabids</taxon>
        <taxon>Malpighiales</taxon>
        <taxon>Salicaceae</taxon>
        <taxon>Saliceae</taxon>
        <taxon>Salix</taxon>
    </lineage>
</organism>
<evidence type="ECO:0000313" key="4">
    <source>
        <dbReference type="EMBL" id="KAF9670786.1"/>
    </source>
</evidence>
<dbReference type="GO" id="GO:0005524">
    <property type="term" value="F:ATP binding"/>
    <property type="evidence" value="ECO:0007669"/>
    <property type="project" value="InterPro"/>
</dbReference>
<feature type="coiled-coil region" evidence="2">
    <location>
        <begin position="228"/>
        <end position="283"/>
    </location>
</feature>
<dbReference type="OrthoDB" id="860987at2759"/>
<evidence type="ECO:0000259" key="3">
    <source>
        <dbReference type="PROSITE" id="PS50011"/>
    </source>
</evidence>
<proteinExistence type="inferred from homology"/>
<evidence type="ECO:0000256" key="2">
    <source>
        <dbReference type="SAM" id="Coils"/>
    </source>
</evidence>
<comment type="caution">
    <text evidence="4">The sequence shown here is derived from an EMBL/GenBank/DDBJ whole genome shotgun (WGS) entry which is preliminary data.</text>
</comment>
<dbReference type="InterPro" id="IPR000719">
    <property type="entry name" value="Prot_kinase_dom"/>
</dbReference>
<dbReference type="InterPro" id="IPR047173">
    <property type="entry name" value="STRAD_A/B-like"/>
</dbReference>
<dbReference type="AlphaFoldDB" id="A0A835JK68"/>
<name>A0A835JK68_9ROSI</name>
<dbReference type="PANTHER" id="PTHR48014">
    <property type="entry name" value="SERINE/THREONINE-PROTEIN KINASE FRAY2"/>
    <property type="match status" value="1"/>
</dbReference>
<dbReference type="GO" id="GO:0043539">
    <property type="term" value="F:protein serine/threonine kinase activator activity"/>
    <property type="evidence" value="ECO:0007669"/>
    <property type="project" value="InterPro"/>
</dbReference>
<evidence type="ECO:0000256" key="1">
    <source>
        <dbReference type="ARBA" id="ARBA00008874"/>
    </source>
</evidence>
<dbReference type="GO" id="GO:1902456">
    <property type="term" value="P:regulation of stomatal opening"/>
    <property type="evidence" value="ECO:0007669"/>
    <property type="project" value="TreeGrafter"/>
</dbReference>
<reference evidence="4 5" key="1">
    <citation type="submission" date="2020-10" db="EMBL/GenBank/DDBJ databases">
        <title>Plant Genome Project.</title>
        <authorList>
            <person name="Zhang R.-G."/>
        </authorList>
    </citation>
    <scope>NUCLEOTIDE SEQUENCE [LARGE SCALE GENOMIC DNA]</scope>
    <source>
        <strain evidence="4">FAFU-HL-1</strain>
        <tissue evidence="4">Leaf</tissue>
    </source>
</reference>
<dbReference type="Pfam" id="PF00069">
    <property type="entry name" value="Pkinase"/>
    <property type="match status" value="1"/>
</dbReference>
<dbReference type="SUPFAM" id="SSF56112">
    <property type="entry name" value="Protein kinase-like (PK-like)"/>
    <property type="match status" value="1"/>
</dbReference>
<dbReference type="PROSITE" id="PS50011">
    <property type="entry name" value="PROTEIN_KINASE_DOM"/>
    <property type="match status" value="1"/>
</dbReference>
<dbReference type="GO" id="GO:0004672">
    <property type="term" value="F:protein kinase activity"/>
    <property type="evidence" value="ECO:0007669"/>
    <property type="project" value="InterPro"/>
</dbReference>
<dbReference type="InterPro" id="IPR011009">
    <property type="entry name" value="Kinase-like_dom_sf"/>
</dbReference>
<dbReference type="PANTHER" id="PTHR48014:SF7">
    <property type="entry name" value="SERINE_THREONINE-PROTEIN KINASE BLUS1"/>
    <property type="match status" value="1"/>
</dbReference>
<keyword evidence="2" id="KW-0175">Coiled coil</keyword>
<sequence length="286" mass="32098">MLRRTLLTAGDGTLYRITVLATQDPKQLHTRKGYKSFKGLHYIHDQVRLHTDIKAGNILIDTDKGSIKLADYGISVPIYDSSSIVEGSSSLSSSLRMKLIDVARTPYWVAPEVLHFLVQKQKKDFKNKNFSKGFKDKVASCLDQDPSKRPPAFQLLEYSFFNNCEGLGFLFKNRLRLIKGSVAGNLIEDGFVLDPVFHTESEDDQVVNMVGSGDLECSVGDHNGASGIQEIIENLVALKKCLDEQRKRVVSSSVRLGGEAAVEEQMMQRIENMMEELNLEKEKKLK</sequence>
<gene>
    <name evidence="4" type="ORF">SADUNF_Sadunf13G0105000</name>
</gene>
<comment type="similarity">
    <text evidence="1">Belongs to the protein kinase superfamily. STE Ser/Thr protein kinase family. STE20 subfamily.</text>
</comment>
<dbReference type="Gene3D" id="1.10.510.10">
    <property type="entry name" value="Transferase(Phosphotransferase) domain 1"/>
    <property type="match status" value="2"/>
</dbReference>